<accession>A0A428RFT2</accession>
<evidence type="ECO:0000313" key="2">
    <source>
        <dbReference type="EMBL" id="RSL76406.1"/>
    </source>
</evidence>
<proteinExistence type="predicted"/>
<protein>
    <submittedName>
        <fullName evidence="2">Uncharacterized protein</fullName>
    </submittedName>
</protein>
<comment type="caution">
    <text evidence="2">The sequence shown here is derived from an EMBL/GenBank/DDBJ whole genome shotgun (WGS) entry which is preliminary data.</text>
</comment>
<sequence length="145" mass="15219">MIKPAGPSIEVLNVAAYLAVVQAGLTDPEYHRSGPGETTDLIPIHTGLAGLIVAAPEESSTQPSITAPLVPAGTALVPVPCPTEGPRPWSIRPRVGGRDVDAKELFEPSLGPAWVKQGWQQDRGDPMPPPLPRAWSLDPRIASGA</sequence>
<name>A0A428RFT2_9HYPO</name>
<gene>
    <name evidence="2" type="ORF">CEP51_009986</name>
</gene>
<keyword evidence="3" id="KW-1185">Reference proteome</keyword>
<organism evidence="2 3">
    <name type="scientific">Fusarium floridanum</name>
    <dbReference type="NCBI Taxonomy" id="1325733"/>
    <lineage>
        <taxon>Eukaryota</taxon>
        <taxon>Fungi</taxon>
        <taxon>Dikarya</taxon>
        <taxon>Ascomycota</taxon>
        <taxon>Pezizomycotina</taxon>
        <taxon>Sordariomycetes</taxon>
        <taxon>Hypocreomycetidae</taxon>
        <taxon>Hypocreales</taxon>
        <taxon>Nectriaceae</taxon>
        <taxon>Fusarium</taxon>
        <taxon>Fusarium solani species complex</taxon>
    </lineage>
</organism>
<evidence type="ECO:0000313" key="3">
    <source>
        <dbReference type="Proteomes" id="UP000287972"/>
    </source>
</evidence>
<dbReference type="AlphaFoldDB" id="A0A428RFT2"/>
<dbReference type="Proteomes" id="UP000287972">
    <property type="component" value="Unassembled WGS sequence"/>
</dbReference>
<evidence type="ECO:0000256" key="1">
    <source>
        <dbReference type="SAM" id="MobiDB-lite"/>
    </source>
</evidence>
<dbReference type="EMBL" id="NKCL01000297">
    <property type="protein sequence ID" value="RSL76406.1"/>
    <property type="molecule type" value="Genomic_DNA"/>
</dbReference>
<feature type="region of interest" description="Disordered" evidence="1">
    <location>
        <begin position="117"/>
        <end position="145"/>
    </location>
</feature>
<reference evidence="2 3" key="1">
    <citation type="submission" date="2017-06" db="EMBL/GenBank/DDBJ databases">
        <title>Comparative genomic analysis of Ambrosia Fusariam Clade fungi.</title>
        <authorList>
            <person name="Stajich J.E."/>
            <person name="Carrillo J."/>
            <person name="Kijimoto T."/>
            <person name="Eskalen A."/>
            <person name="O'Donnell K."/>
            <person name="Kasson M."/>
        </authorList>
    </citation>
    <scope>NUCLEOTIDE SEQUENCE [LARGE SCALE GENOMIC DNA]</scope>
    <source>
        <strain evidence="2 3">NRRL62606</strain>
    </source>
</reference>